<evidence type="ECO:0000256" key="1">
    <source>
        <dbReference type="ARBA" id="ARBA00004141"/>
    </source>
</evidence>
<comment type="subcellular location">
    <subcellularLocation>
        <location evidence="1">Membrane</location>
        <topology evidence="1">Multi-pass membrane protein</topology>
    </subcellularLocation>
</comment>
<evidence type="ECO:0000259" key="8">
    <source>
        <dbReference type="Pfam" id="PF20684"/>
    </source>
</evidence>
<accession>A0AAE0M0L9</accession>
<feature type="transmembrane region" description="Helical" evidence="7">
    <location>
        <begin position="106"/>
        <end position="126"/>
    </location>
</feature>
<dbReference type="EMBL" id="JAUEDM010000006">
    <property type="protein sequence ID" value="KAK3314836.1"/>
    <property type="molecule type" value="Genomic_DNA"/>
</dbReference>
<feature type="region of interest" description="Disordered" evidence="6">
    <location>
        <begin position="306"/>
        <end position="355"/>
    </location>
</feature>
<name>A0AAE0M0L9_9PEZI</name>
<keyword evidence="2 7" id="KW-0812">Transmembrane</keyword>
<dbReference type="Proteomes" id="UP001283341">
    <property type="component" value="Unassembled WGS sequence"/>
</dbReference>
<dbReference type="InterPro" id="IPR049326">
    <property type="entry name" value="Rhodopsin_dom_fungi"/>
</dbReference>
<feature type="compositionally biased region" description="Low complexity" evidence="6">
    <location>
        <begin position="316"/>
        <end position="328"/>
    </location>
</feature>
<dbReference type="Pfam" id="PF20684">
    <property type="entry name" value="Fung_rhodopsin"/>
    <property type="match status" value="1"/>
</dbReference>
<dbReference type="AlphaFoldDB" id="A0AAE0M0L9"/>
<proteinExistence type="inferred from homology"/>
<gene>
    <name evidence="9" type="ORF">B0H66DRAFT_535724</name>
</gene>
<feature type="transmembrane region" description="Helical" evidence="7">
    <location>
        <begin position="194"/>
        <end position="216"/>
    </location>
</feature>
<evidence type="ECO:0000313" key="9">
    <source>
        <dbReference type="EMBL" id="KAK3314836.1"/>
    </source>
</evidence>
<keyword evidence="4 7" id="KW-0472">Membrane</keyword>
<protein>
    <recommendedName>
        <fullName evidence="8">Rhodopsin domain-containing protein</fullName>
    </recommendedName>
</protein>
<evidence type="ECO:0000313" key="10">
    <source>
        <dbReference type="Proteomes" id="UP001283341"/>
    </source>
</evidence>
<keyword evidence="10" id="KW-1185">Reference proteome</keyword>
<feature type="domain" description="Rhodopsin" evidence="8">
    <location>
        <begin position="54"/>
        <end position="289"/>
    </location>
</feature>
<feature type="transmembrane region" description="Helical" evidence="7">
    <location>
        <begin position="266"/>
        <end position="288"/>
    </location>
</feature>
<reference evidence="9" key="2">
    <citation type="submission" date="2023-06" db="EMBL/GenBank/DDBJ databases">
        <authorList>
            <consortium name="Lawrence Berkeley National Laboratory"/>
            <person name="Haridas S."/>
            <person name="Hensen N."/>
            <person name="Bonometti L."/>
            <person name="Westerberg I."/>
            <person name="Brannstrom I.O."/>
            <person name="Guillou S."/>
            <person name="Cros-Aarteil S."/>
            <person name="Calhoun S."/>
            <person name="Kuo A."/>
            <person name="Mondo S."/>
            <person name="Pangilinan J."/>
            <person name="Riley R."/>
            <person name="Labutti K."/>
            <person name="Andreopoulos B."/>
            <person name="Lipzen A."/>
            <person name="Chen C."/>
            <person name="Yanf M."/>
            <person name="Daum C."/>
            <person name="Ng V."/>
            <person name="Clum A."/>
            <person name="Steindorff A."/>
            <person name="Ohm R."/>
            <person name="Martin F."/>
            <person name="Silar P."/>
            <person name="Natvig D."/>
            <person name="Lalanne C."/>
            <person name="Gautier V."/>
            <person name="Ament-Velasquez S.L."/>
            <person name="Kruys A."/>
            <person name="Hutchinson M.I."/>
            <person name="Powell A.J."/>
            <person name="Barry K."/>
            <person name="Miller A.N."/>
            <person name="Grigoriev I.V."/>
            <person name="Debuchy R."/>
            <person name="Gladieux P."/>
            <person name="Thoren M.H."/>
            <person name="Johannesson H."/>
        </authorList>
    </citation>
    <scope>NUCLEOTIDE SEQUENCE</scope>
    <source>
        <strain evidence="9">CBS 118394</strain>
    </source>
</reference>
<evidence type="ECO:0000256" key="3">
    <source>
        <dbReference type="ARBA" id="ARBA00022989"/>
    </source>
</evidence>
<organism evidence="9 10">
    <name type="scientific">Apodospora peruviana</name>
    <dbReference type="NCBI Taxonomy" id="516989"/>
    <lineage>
        <taxon>Eukaryota</taxon>
        <taxon>Fungi</taxon>
        <taxon>Dikarya</taxon>
        <taxon>Ascomycota</taxon>
        <taxon>Pezizomycotina</taxon>
        <taxon>Sordariomycetes</taxon>
        <taxon>Sordariomycetidae</taxon>
        <taxon>Sordariales</taxon>
        <taxon>Lasiosphaeriaceae</taxon>
        <taxon>Apodospora</taxon>
    </lineage>
</organism>
<evidence type="ECO:0000256" key="2">
    <source>
        <dbReference type="ARBA" id="ARBA00022692"/>
    </source>
</evidence>
<dbReference type="PANTHER" id="PTHR33048:SF42">
    <property type="entry name" value="INTEGRAL MEMBRANE PROTEIN"/>
    <property type="match status" value="1"/>
</dbReference>
<feature type="transmembrane region" description="Helical" evidence="7">
    <location>
        <begin position="38"/>
        <end position="57"/>
    </location>
</feature>
<evidence type="ECO:0000256" key="4">
    <source>
        <dbReference type="ARBA" id="ARBA00023136"/>
    </source>
</evidence>
<dbReference type="GO" id="GO:0016020">
    <property type="term" value="C:membrane"/>
    <property type="evidence" value="ECO:0007669"/>
    <property type="project" value="UniProtKB-SubCell"/>
</dbReference>
<dbReference type="PANTHER" id="PTHR33048">
    <property type="entry name" value="PTH11-LIKE INTEGRAL MEMBRANE PROTEIN (AFU_ORTHOLOGUE AFUA_5G11245)"/>
    <property type="match status" value="1"/>
</dbReference>
<feature type="transmembrane region" description="Helical" evidence="7">
    <location>
        <begin position="228"/>
        <end position="246"/>
    </location>
</feature>
<evidence type="ECO:0000256" key="6">
    <source>
        <dbReference type="SAM" id="MobiDB-lite"/>
    </source>
</evidence>
<reference evidence="9" key="1">
    <citation type="journal article" date="2023" name="Mol. Phylogenet. Evol.">
        <title>Genome-scale phylogeny and comparative genomics of the fungal order Sordariales.</title>
        <authorList>
            <person name="Hensen N."/>
            <person name="Bonometti L."/>
            <person name="Westerberg I."/>
            <person name="Brannstrom I.O."/>
            <person name="Guillou S."/>
            <person name="Cros-Aarteil S."/>
            <person name="Calhoun S."/>
            <person name="Haridas S."/>
            <person name="Kuo A."/>
            <person name="Mondo S."/>
            <person name="Pangilinan J."/>
            <person name="Riley R."/>
            <person name="LaButti K."/>
            <person name="Andreopoulos B."/>
            <person name="Lipzen A."/>
            <person name="Chen C."/>
            <person name="Yan M."/>
            <person name="Daum C."/>
            <person name="Ng V."/>
            <person name="Clum A."/>
            <person name="Steindorff A."/>
            <person name="Ohm R.A."/>
            <person name="Martin F."/>
            <person name="Silar P."/>
            <person name="Natvig D.O."/>
            <person name="Lalanne C."/>
            <person name="Gautier V."/>
            <person name="Ament-Velasquez S.L."/>
            <person name="Kruys A."/>
            <person name="Hutchinson M.I."/>
            <person name="Powell A.J."/>
            <person name="Barry K."/>
            <person name="Miller A.N."/>
            <person name="Grigoriev I.V."/>
            <person name="Debuchy R."/>
            <person name="Gladieux P."/>
            <person name="Hiltunen Thoren M."/>
            <person name="Johannesson H."/>
        </authorList>
    </citation>
    <scope>NUCLEOTIDE SEQUENCE</scope>
    <source>
        <strain evidence="9">CBS 118394</strain>
    </source>
</reference>
<keyword evidence="3 7" id="KW-1133">Transmembrane helix</keyword>
<sequence>MALSSWILQARQDSSSSSVDPAHDPSLPHNDLGPQLNTVFWLLTGVSLAFMLTRIFCKVIRGRHLWWDDYILMAAWVALAVSAATTTVCVALDYGKHGYDMRPENLPKMPFVAVFAGFFSVLAAAWSKTSFALTLLRLANSPAMKLAIWFIIITVNAVLGTAMLFMWIKCKPFARVWDESIDGSCIDPAKIIKFYQFTAGYSGAMDIILAMFPWFIIWELTMTKREKAGVAIAMSMGVIAGATSLVKMVKLPQLAGDPTDTVAVTIWGAAEGAITIIAASIPVLRMLIRHGIDKYHSPARFNTTDNHYLQHGAQGSSSAASPITISSPFRNMTPPEKPLPWLPMQSPQKSAASHHDSWPIVEYPVTSNEAKWEWERRMRSLSGHVIEVDFPSRSEGSRPRNDVV</sequence>
<dbReference type="InterPro" id="IPR052337">
    <property type="entry name" value="SAT4-like"/>
</dbReference>
<comment type="caution">
    <text evidence="9">The sequence shown here is derived from an EMBL/GenBank/DDBJ whole genome shotgun (WGS) entry which is preliminary data.</text>
</comment>
<feature type="transmembrane region" description="Helical" evidence="7">
    <location>
        <begin position="69"/>
        <end position="94"/>
    </location>
</feature>
<evidence type="ECO:0000256" key="5">
    <source>
        <dbReference type="ARBA" id="ARBA00038359"/>
    </source>
</evidence>
<evidence type="ECO:0000256" key="7">
    <source>
        <dbReference type="SAM" id="Phobius"/>
    </source>
</evidence>
<comment type="similarity">
    <text evidence="5">Belongs to the SAT4 family.</text>
</comment>
<feature type="transmembrane region" description="Helical" evidence="7">
    <location>
        <begin position="146"/>
        <end position="168"/>
    </location>
</feature>